<dbReference type="EMBL" id="MFKF01000093">
    <property type="protein sequence ID" value="OGG54869.1"/>
    <property type="molecule type" value="Genomic_DNA"/>
</dbReference>
<organism evidence="4 5">
    <name type="scientific">Handelsmanbacteria sp. (strain RIFCSPLOWO2_12_FULL_64_10)</name>
    <dbReference type="NCBI Taxonomy" id="1817868"/>
    <lineage>
        <taxon>Bacteria</taxon>
        <taxon>Candidatus Handelsmaniibacteriota</taxon>
    </lineage>
</organism>
<feature type="domain" description="Peptidase M16 C-terminal" evidence="3">
    <location>
        <begin position="209"/>
        <end position="386"/>
    </location>
</feature>
<protein>
    <recommendedName>
        <fullName evidence="6">Peptidase M16 C-terminal domain-containing protein</fullName>
    </recommendedName>
</protein>
<evidence type="ECO:0000259" key="2">
    <source>
        <dbReference type="Pfam" id="PF00675"/>
    </source>
</evidence>
<feature type="domain" description="Peptidase M16 N-terminal" evidence="2">
    <location>
        <begin position="69"/>
        <end position="166"/>
    </location>
</feature>
<comment type="caution">
    <text evidence="4">The sequence shown here is derived from an EMBL/GenBank/DDBJ whole genome shotgun (WGS) entry which is preliminary data.</text>
</comment>
<feature type="chain" id="PRO_5009523676" description="Peptidase M16 C-terminal domain-containing protein" evidence="1">
    <location>
        <begin position="26"/>
        <end position="479"/>
    </location>
</feature>
<keyword evidence="1" id="KW-0732">Signal</keyword>
<dbReference type="AlphaFoldDB" id="A0A1F6D0B7"/>
<dbReference type="InterPro" id="IPR011765">
    <property type="entry name" value="Pept_M16_N"/>
</dbReference>
<dbReference type="PANTHER" id="PTHR11851:SF225">
    <property type="entry name" value="NON-PEPTIDASE HOMOLOG YMXG"/>
    <property type="match status" value="1"/>
</dbReference>
<name>A0A1F6D0B7_HANXR</name>
<dbReference type="InterPro" id="IPR007863">
    <property type="entry name" value="Peptidase_M16_C"/>
</dbReference>
<dbReference type="Pfam" id="PF05193">
    <property type="entry name" value="Peptidase_M16_C"/>
    <property type="match status" value="1"/>
</dbReference>
<sequence>MRRLTPITVLLILIWVSVATSVAQAQHHPSELPPPQPLKYEPPKVERVTLQNGLDVFLLEDHELPLINATAYIRTGSIYDPPDRAGLAGLVGTVMRIGGTKTRTGDELDEELEFLAASVETGMSEESGAASLSVLSKDIDRGLAVFADVLMNPEFRQDKLDLAKSQTIDGIRRRYDDPYEIARWEFRKIVWGKESPWARRSTVESVSRIAREDLMAFHQKYYHPNNVLLGVSGDFKRADLLPRLEKAFAAWKPVPVQPPEVQKQNPGFKPGVYLVSKDLSQSTVRIGHVGIQRHSPDQYAVAVLNEIFGAGTFTSRLGTEVRSKQGLAYRVGGSLLDGINSGMFVALCQTKAETTARAIALMKDIIAKMQTDPITDEEMQTAKSSLINSFIFKYSSPAQIVNQKVSLKYDGYPDDYLETYIDRIQKVTKDDVLRVAKNYIHPEGLAVLVLGKPEKFDRPVSEFGPVMPVTLPPLTPPGK</sequence>
<dbReference type="Pfam" id="PF00675">
    <property type="entry name" value="Peptidase_M16"/>
    <property type="match status" value="1"/>
</dbReference>
<evidence type="ECO:0000259" key="3">
    <source>
        <dbReference type="Pfam" id="PF05193"/>
    </source>
</evidence>
<feature type="signal peptide" evidence="1">
    <location>
        <begin position="1"/>
        <end position="25"/>
    </location>
</feature>
<reference evidence="4 5" key="1">
    <citation type="journal article" date="2016" name="Nat. Commun.">
        <title>Thousands of microbial genomes shed light on interconnected biogeochemical processes in an aquifer system.</title>
        <authorList>
            <person name="Anantharaman K."/>
            <person name="Brown C.T."/>
            <person name="Hug L.A."/>
            <person name="Sharon I."/>
            <person name="Castelle C.J."/>
            <person name="Probst A.J."/>
            <person name="Thomas B.C."/>
            <person name="Singh A."/>
            <person name="Wilkins M.J."/>
            <person name="Karaoz U."/>
            <person name="Brodie E.L."/>
            <person name="Williams K.H."/>
            <person name="Hubbard S.S."/>
            <person name="Banfield J.F."/>
        </authorList>
    </citation>
    <scope>NUCLEOTIDE SEQUENCE [LARGE SCALE GENOMIC DNA]</scope>
    <source>
        <strain evidence="5">RIFCSPLOWO2_12_FULL_64_10</strain>
    </source>
</reference>
<dbReference type="Gene3D" id="3.30.830.10">
    <property type="entry name" value="Metalloenzyme, LuxS/M16 peptidase-like"/>
    <property type="match status" value="2"/>
</dbReference>
<dbReference type="GO" id="GO:0046872">
    <property type="term" value="F:metal ion binding"/>
    <property type="evidence" value="ECO:0007669"/>
    <property type="project" value="InterPro"/>
</dbReference>
<gene>
    <name evidence="4" type="ORF">A3F84_13150</name>
</gene>
<evidence type="ECO:0000256" key="1">
    <source>
        <dbReference type="SAM" id="SignalP"/>
    </source>
</evidence>
<dbReference type="InterPro" id="IPR050361">
    <property type="entry name" value="MPP/UQCRC_Complex"/>
</dbReference>
<dbReference type="InterPro" id="IPR011249">
    <property type="entry name" value="Metalloenz_LuxS/M16"/>
</dbReference>
<evidence type="ECO:0000313" key="5">
    <source>
        <dbReference type="Proteomes" id="UP000178606"/>
    </source>
</evidence>
<evidence type="ECO:0000313" key="4">
    <source>
        <dbReference type="EMBL" id="OGG54869.1"/>
    </source>
</evidence>
<proteinExistence type="predicted"/>
<evidence type="ECO:0008006" key="6">
    <source>
        <dbReference type="Google" id="ProtNLM"/>
    </source>
</evidence>
<dbReference type="Proteomes" id="UP000178606">
    <property type="component" value="Unassembled WGS sequence"/>
</dbReference>
<accession>A0A1F6D0B7</accession>
<dbReference type="SUPFAM" id="SSF63411">
    <property type="entry name" value="LuxS/MPP-like metallohydrolase"/>
    <property type="match status" value="2"/>
</dbReference>
<dbReference type="PANTHER" id="PTHR11851">
    <property type="entry name" value="METALLOPROTEASE"/>
    <property type="match status" value="1"/>
</dbReference>